<feature type="signal peptide" evidence="1">
    <location>
        <begin position="1"/>
        <end position="22"/>
    </location>
</feature>
<dbReference type="EMBL" id="JACHGY010000001">
    <property type="protein sequence ID" value="MBB6429426.1"/>
    <property type="molecule type" value="Genomic_DNA"/>
</dbReference>
<dbReference type="RefSeq" id="WP_184677005.1">
    <property type="nucleotide sequence ID" value="NZ_JACHGY010000001.1"/>
</dbReference>
<dbReference type="SUPFAM" id="SSF53474">
    <property type="entry name" value="alpha/beta-Hydrolases"/>
    <property type="match status" value="1"/>
</dbReference>
<keyword evidence="1" id="KW-0732">Signal</keyword>
<dbReference type="InterPro" id="IPR029058">
    <property type="entry name" value="AB_hydrolase_fold"/>
</dbReference>
<name>A0A7X0H7A0_9BACT</name>
<dbReference type="AlphaFoldDB" id="A0A7X0H7A0"/>
<proteinExistence type="predicted"/>
<evidence type="ECO:0000313" key="3">
    <source>
        <dbReference type="EMBL" id="MBB6429426.1"/>
    </source>
</evidence>
<evidence type="ECO:0000259" key="2">
    <source>
        <dbReference type="Pfam" id="PF12697"/>
    </source>
</evidence>
<feature type="chain" id="PRO_5030802736" evidence="1">
    <location>
        <begin position="23"/>
        <end position="593"/>
    </location>
</feature>
<dbReference type="Gene3D" id="3.40.50.1820">
    <property type="entry name" value="alpha/beta hydrolase"/>
    <property type="match status" value="1"/>
</dbReference>
<sequence>MQPLPPAKCLAVLLVLAPLLLAAGCTAPVQVSALDSYGQPGLTPHYNHVPADLADEIDAPELIDTLRRAKRVDGLLPSLASQRYLDAAEMAYGLITDPQTPEDDRELIIAEFYNRAVAGYIRNAPPNKADSRVEFDAQAFAGTDPQDWTAPDYFASYTPAADVRIEGLREHHVHHGFGAALIASRPNERDQPIEAHYPPEGIVRPLTAVLHFDKPGQPRLAIYDPRRVAEVALPVGESDSAEAMRLTLAADYSAPYAELLSRTQELASLGFAGMLDPSASEDRLGIYLLEPYDPDKTPLLMVHGLMSTPLTWIQATNDFYSDPELRERYQVWHFLYPTAPCPYYSAFMLRTKLDEIRLELDPELDDFATQDIVVIGHSMGGILTRTLVSDGTEKNWSFAFTAPPEELEGDPEVIQFIRDIYVYDHLPYVNRVVFVATPHRGSEFATNLIGRFGESLVRLPQECVDNTRTVARLNLDKLTPGYGPLLVNGPPSSIRTLEPSYPGSRAVDESPIRDGVIFHSIIGTRVDDYAELDDTSDGIVEYWSSHLDGTASEKLVPAGHNAHDHPDAIAEIKRILREHAGIPHEDSTLAQGQ</sequence>
<dbReference type="Proteomes" id="UP000541810">
    <property type="component" value="Unassembled WGS sequence"/>
</dbReference>
<dbReference type="Pfam" id="PF12697">
    <property type="entry name" value="Abhydrolase_6"/>
    <property type="match status" value="1"/>
</dbReference>
<gene>
    <name evidence="3" type="ORF">HNQ40_001232</name>
</gene>
<comment type="caution">
    <text evidence="3">The sequence shown here is derived from an EMBL/GenBank/DDBJ whole genome shotgun (WGS) entry which is preliminary data.</text>
</comment>
<organism evidence="3 4">
    <name type="scientific">Algisphaera agarilytica</name>
    <dbReference type="NCBI Taxonomy" id="1385975"/>
    <lineage>
        <taxon>Bacteria</taxon>
        <taxon>Pseudomonadati</taxon>
        <taxon>Planctomycetota</taxon>
        <taxon>Phycisphaerae</taxon>
        <taxon>Phycisphaerales</taxon>
        <taxon>Phycisphaeraceae</taxon>
        <taxon>Algisphaera</taxon>
    </lineage>
</organism>
<reference evidence="3 4" key="1">
    <citation type="submission" date="2020-08" db="EMBL/GenBank/DDBJ databases">
        <title>Genomic Encyclopedia of Type Strains, Phase IV (KMG-IV): sequencing the most valuable type-strain genomes for metagenomic binning, comparative biology and taxonomic classification.</title>
        <authorList>
            <person name="Goeker M."/>
        </authorList>
    </citation>
    <scope>NUCLEOTIDE SEQUENCE [LARGE SCALE GENOMIC DNA]</scope>
    <source>
        <strain evidence="3 4">DSM 103725</strain>
    </source>
</reference>
<evidence type="ECO:0000313" key="4">
    <source>
        <dbReference type="Proteomes" id="UP000541810"/>
    </source>
</evidence>
<accession>A0A7X0H7A0</accession>
<dbReference type="InterPro" id="IPR000073">
    <property type="entry name" value="AB_hydrolase_1"/>
</dbReference>
<protein>
    <submittedName>
        <fullName evidence="3">Pimeloyl-ACP methyl ester carboxylesterase</fullName>
    </submittedName>
</protein>
<evidence type="ECO:0000256" key="1">
    <source>
        <dbReference type="SAM" id="SignalP"/>
    </source>
</evidence>
<feature type="domain" description="AB hydrolase-1" evidence="2">
    <location>
        <begin position="299"/>
        <end position="571"/>
    </location>
</feature>
<keyword evidence="4" id="KW-1185">Reference proteome</keyword>